<dbReference type="InterPro" id="IPR011009">
    <property type="entry name" value="Kinase-like_dom_sf"/>
</dbReference>
<dbReference type="PROSITE" id="PS50011">
    <property type="entry name" value="PROTEIN_KINASE_DOM"/>
    <property type="match status" value="1"/>
</dbReference>
<dbReference type="Proteomes" id="UP000000560">
    <property type="component" value="Chromosome II"/>
</dbReference>
<dbReference type="OMA" id="MEEAICY"/>
<keyword evidence="5" id="KW-0808">Transferase</keyword>
<dbReference type="InParanoid" id="Q5AUP4"/>
<evidence type="ECO:0000256" key="3">
    <source>
        <dbReference type="PROSITE-ProRule" id="PRU00023"/>
    </source>
</evidence>
<dbReference type="Gene3D" id="1.25.40.20">
    <property type="entry name" value="Ankyrin repeat-containing domain"/>
    <property type="match status" value="2"/>
</dbReference>
<organism evidence="5 6">
    <name type="scientific">Emericella nidulans (strain FGSC A4 / ATCC 38163 / CBS 112.46 / NRRL 194 / M139)</name>
    <name type="common">Aspergillus nidulans</name>
    <dbReference type="NCBI Taxonomy" id="227321"/>
    <lineage>
        <taxon>Eukaryota</taxon>
        <taxon>Fungi</taxon>
        <taxon>Dikarya</taxon>
        <taxon>Ascomycota</taxon>
        <taxon>Pezizomycotina</taxon>
        <taxon>Eurotiomycetes</taxon>
        <taxon>Eurotiomycetidae</taxon>
        <taxon>Eurotiales</taxon>
        <taxon>Aspergillaceae</taxon>
        <taxon>Aspergillus</taxon>
        <taxon>Aspergillus subgen. Nidulantes</taxon>
    </lineage>
</organism>
<dbReference type="Gene3D" id="1.10.510.10">
    <property type="entry name" value="Transferase(Phosphotransferase) domain 1"/>
    <property type="match status" value="1"/>
</dbReference>
<dbReference type="STRING" id="227321.Q5AUP4"/>
<evidence type="ECO:0000259" key="4">
    <source>
        <dbReference type="PROSITE" id="PS50011"/>
    </source>
</evidence>
<dbReference type="VEuPathDB" id="FungiDB:AN7986"/>
<dbReference type="HOGENOM" id="CLU_003888_0_0_1"/>
<keyword evidence="2 3" id="KW-0040">ANK repeat</keyword>
<keyword evidence="6" id="KW-1185">Reference proteome</keyword>
<sequence>MATSTYLSTRSAYGTRYSTSTSGAPESYEIRKDHYDLFLLIQDLVRGIDGFMLEFPVDDWGQQQSIKITLGSGGFSSVQRRIAKGRWGNRSVMAYKSIRPRFDQDGRFDDQDALEQAVVELRLLSASGIRSHRHITQLRGISFETPHHRTDGYLAPVLMFDASSMGNLLDFIRDPVRMVDGPYWEFCLDVARGLQALHGHGFIHGDVKCENVLIFPARTPQGRSLIAKVTDFGCSMVIDEVGSQTRLRGSTIPYDAPEADNVIERGNLVFTDVYSFGLLVWRVLIDGADPFKHSRYATMNATVERYNYSLIREDKRNGTALSLALDRAMDPDSGLSPEIANVLGEVLSIALNPEPQKRDLGRIMEVLDRPENLQKRLFGLVPSNAQFLREFTKFEIDRFVGHAQASRGLAQWESVPAKADQAYHIVRKYGILNSDFRGFGMSRLSPVSGALRDLLLTTENLYRTHGQPIPALHFPKLPASNDPARNPEAVWQSLMHTIYLISKDAGAMVTSVGKEMNSLLERAPNPRRDGRFGAVQGLFDFPGGLAAADTMAMMSEDIVPMAASQDARPTQLFTDIALRARRLVVQADRCLAAIEEAICHCIGFGVKQDHSRYLAIMKECCEAGYQPAQAALSQIRHALGLPLGDGVHPYPISHGGELPLPESVTSFPYSTDLHRAVVQRNQTALIDLIRNGASSMGTAGPAIFHKQHSFALDAVQLACSYHDAEMLEILLDAAPFYPINVDGNTSLGLLYFAIQCQNTHLRMARYGIDTYFQLEKTMQLLLRRGSANIVDKDGMTALHLAAACDMPEILEYVLTVDALTQDINTELDGKTPLDIAIFKGRPAAFDLLVAAGAQVSRSSLTGHALNIPVQVTPSNDYFLKKTLELGAQTLTPNDKHTALKRALQLQQWAIADFLMSQGANINGLTMNPSQTFIRFTVFGDVLSSWNLGDTLAVLDRLMSLAAKHNQEPQFIVSPSLHSSALHIVAGQLSAMTQEEVARIYPLLLAKFPSKDQLEARDYRGWTALHLAVSVRNVVAVRALLDAGADINSMALVEGYPAGPSPKDMAFGQFFSRASFLDFEPNSRDRADRALEQLIKLFTSERYSKLAKRSVTLRAEQRPSVTAQPRQVMDYVDELAQRSRPLHPQHSVSLTDQVVQAVAGGDNQKAVQMYQKTGHENVGKSIEWAGIECVRFLQHEGAGLLRDMGLLDDYLSD</sequence>
<dbReference type="OrthoDB" id="626167at2759"/>
<evidence type="ECO:0000256" key="1">
    <source>
        <dbReference type="ARBA" id="ARBA00022737"/>
    </source>
</evidence>
<dbReference type="KEGG" id="ani:ANIA_07986"/>
<dbReference type="PROSITE" id="PS50088">
    <property type="entry name" value="ANK_REPEAT"/>
    <property type="match status" value="2"/>
</dbReference>
<dbReference type="PROSITE" id="PS00108">
    <property type="entry name" value="PROTEIN_KINASE_ST"/>
    <property type="match status" value="1"/>
</dbReference>
<dbReference type="SUPFAM" id="SSF56112">
    <property type="entry name" value="Protein kinase-like (PK-like)"/>
    <property type="match status" value="1"/>
</dbReference>
<evidence type="ECO:0000313" key="5">
    <source>
        <dbReference type="EMBL" id="CBF73654.1"/>
    </source>
</evidence>
<accession>Q5AUP4</accession>
<feature type="repeat" description="ANK" evidence="3">
    <location>
        <begin position="1019"/>
        <end position="1051"/>
    </location>
</feature>
<dbReference type="InterPro" id="IPR036770">
    <property type="entry name" value="Ankyrin_rpt-contain_sf"/>
</dbReference>
<dbReference type="Pfam" id="PF00023">
    <property type="entry name" value="Ank"/>
    <property type="match status" value="1"/>
</dbReference>
<accession>C8V5K7</accession>
<dbReference type="AlphaFoldDB" id="Q5AUP4"/>
<dbReference type="SMART" id="SM00248">
    <property type="entry name" value="ANK"/>
    <property type="match status" value="5"/>
</dbReference>
<keyword evidence="1" id="KW-0677">Repeat</keyword>
<dbReference type="InterPro" id="IPR008271">
    <property type="entry name" value="Ser/Thr_kinase_AS"/>
</dbReference>
<evidence type="ECO:0000256" key="2">
    <source>
        <dbReference type="ARBA" id="ARBA00023043"/>
    </source>
</evidence>
<dbReference type="Pfam" id="PF12796">
    <property type="entry name" value="Ank_2"/>
    <property type="match status" value="1"/>
</dbReference>
<reference evidence="6" key="1">
    <citation type="journal article" date="2005" name="Nature">
        <title>Sequencing of Aspergillus nidulans and comparative analysis with A. fumigatus and A. oryzae.</title>
        <authorList>
            <person name="Galagan J.E."/>
            <person name="Calvo S.E."/>
            <person name="Cuomo C."/>
            <person name="Ma L.J."/>
            <person name="Wortman J.R."/>
            <person name="Batzoglou S."/>
            <person name="Lee S.I."/>
            <person name="Basturkmen M."/>
            <person name="Spevak C.C."/>
            <person name="Clutterbuck J."/>
            <person name="Kapitonov V."/>
            <person name="Jurka J."/>
            <person name="Scazzocchio C."/>
            <person name="Farman M."/>
            <person name="Butler J."/>
            <person name="Purcell S."/>
            <person name="Harris S."/>
            <person name="Braus G.H."/>
            <person name="Draht O."/>
            <person name="Busch S."/>
            <person name="D'Enfert C."/>
            <person name="Bouchier C."/>
            <person name="Goldman G.H."/>
            <person name="Bell-Pedersen D."/>
            <person name="Griffiths-Jones S."/>
            <person name="Doonan J.H."/>
            <person name="Yu J."/>
            <person name="Vienken K."/>
            <person name="Pain A."/>
            <person name="Freitag M."/>
            <person name="Selker E.U."/>
            <person name="Archer D.B."/>
            <person name="Penalva M.A."/>
            <person name="Oakley B.R."/>
            <person name="Momany M."/>
            <person name="Tanaka T."/>
            <person name="Kumagai T."/>
            <person name="Asai K."/>
            <person name="Machida M."/>
            <person name="Nierman W.C."/>
            <person name="Denning D.W."/>
            <person name="Caddick M."/>
            <person name="Hynes M."/>
            <person name="Paoletti M."/>
            <person name="Fischer R."/>
            <person name="Miller B."/>
            <person name="Dyer P."/>
            <person name="Sachs M.S."/>
            <person name="Osmani S.A."/>
            <person name="Birren B.W."/>
        </authorList>
    </citation>
    <scope>NUCLEOTIDE SEQUENCE [LARGE SCALE GENOMIC DNA]</scope>
    <source>
        <strain evidence="6">FGSC A4 / ATCC 38163 / CBS 112.46 / NRRL 194 / M139</strain>
    </source>
</reference>
<dbReference type="SUPFAM" id="SSF48403">
    <property type="entry name" value="Ankyrin repeat"/>
    <property type="match status" value="1"/>
</dbReference>
<dbReference type="PROSITE" id="PS50297">
    <property type="entry name" value="ANK_REP_REGION"/>
    <property type="match status" value="2"/>
</dbReference>
<dbReference type="Pfam" id="PF00069">
    <property type="entry name" value="Pkinase"/>
    <property type="match status" value="1"/>
</dbReference>
<dbReference type="EMBL" id="BN001302">
    <property type="protein sequence ID" value="CBF73654.1"/>
    <property type="molecule type" value="Genomic_DNA"/>
</dbReference>
<reference evidence="6" key="2">
    <citation type="journal article" date="2009" name="Fungal Genet. Biol.">
        <title>The 2008 update of the Aspergillus nidulans genome annotation: a community effort.</title>
        <authorList>
            <person name="Wortman J.R."/>
            <person name="Gilsenan J.M."/>
            <person name="Joardar V."/>
            <person name="Deegan J."/>
            <person name="Clutterbuck J."/>
            <person name="Andersen M.R."/>
            <person name="Archer D."/>
            <person name="Bencina M."/>
            <person name="Braus G."/>
            <person name="Coutinho P."/>
            <person name="von Dohren H."/>
            <person name="Doonan J."/>
            <person name="Driessen A.J."/>
            <person name="Durek P."/>
            <person name="Espeso E."/>
            <person name="Fekete E."/>
            <person name="Flipphi M."/>
            <person name="Estrada C.G."/>
            <person name="Geysens S."/>
            <person name="Goldman G."/>
            <person name="de Groot P.W."/>
            <person name="Hansen K."/>
            <person name="Harris S.D."/>
            <person name="Heinekamp T."/>
            <person name="Helmstaedt K."/>
            <person name="Henrissat B."/>
            <person name="Hofmann G."/>
            <person name="Homan T."/>
            <person name="Horio T."/>
            <person name="Horiuchi H."/>
            <person name="James S."/>
            <person name="Jones M."/>
            <person name="Karaffa L."/>
            <person name="Karanyi Z."/>
            <person name="Kato M."/>
            <person name="Keller N."/>
            <person name="Kelly D.E."/>
            <person name="Kiel J.A."/>
            <person name="Kim J.M."/>
            <person name="van der Klei I.J."/>
            <person name="Klis F.M."/>
            <person name="Kovalchuk A."/>
            <person name="Krasevec N."/>
            <person name="Kubicek C.P."/>
            <person name="Liu B."/>
            <person name="Maccabe A."/>
            <person name="Meyer V."/>
            <person name="Mirabito P."/>
            <person name="Miskei M."/>
            <person name="Mos M."/>
            <person name="Mullins J."/>
            <person name="Nelson D.R."/>
            <person name="Nielsen J."/>
            <person name="Oakley B.R."/>
            <person name="Osmani S.A."/>
            <person name="Pakula T."/>
            <person name="Paszewski A."/>
            <person name="Paulsen I."/>
            <person name="Pilsyk S."/>
            <person name="Pocsi I."/>
            <person name="Punt P.J."/>
            <person name="Ram A.F."/>
            <person name="Ren Q."/>
            <person name="Robellet X."/>
            <person name="Robson G."/>
            <person name="Seiboth B."/>
            <person name="van Solingen P."/>
            <person name="Specht T."/>
            <person name="Sun J."/>
            <person name="Taheri-Talesh N."/>
            <person name="Takeshita N."/>
            <person name="Ussery D."/>
            <person name="vanKuyk P.A."/>
            <person name="Visser H."/>
            <person name="van de Vondervoort P.J."/>
            <person name="de Vries R.P."/>
            <person name="Walton J."/>
            <person name="Xiang X."/>
            <person name="Xiong Y."/>
            <person name="Zeng A.P."/>
            <person name="Brandt B.W."/>
            <person name="Cornell M.J."/>
            <person name="van den Hondel C.A."/>
            <person name="Visser J."/>
            <person name="Oliver S.G."/>
            <person name="Turner G."/>
        </authorList>
    </citation>
    <scope>GENOME REANNOTATION</scope>
    <source>
        <strain evidence="6">FGSC A4 / ATCC 38163 / CBS 112.46 / NRRL 194 / M139</strain>
    </source>
</reference>
<gene>
    <name evidence="5" type="ORF">ANIA_07986</name>
</gene>
<feature type="domain" description="Protein kinase" evidence="4">
    <location>
        <begin position="64"/>
        <end position="367"/>
    </location>
</feature>
<dbReference type="InterPro" id="IPR000719">
    <property type="entry name" value="Prot_kinase_dom"/>
</dbReference>
<evidence type="ECO:0000313" key="6">
    <source>
        <dbReference type="Proteomes" id="UP000000560"/>
    </source>
</evidence>
<dbReference type="GeneID" id="2869119"/>
<protein>
    <submittedName>
        <fullName evidence="5">Protein kinase, putative (AFU_orthologue AFUA_6G03252)</fullName>
    </submittedName>
</protein>
<dbReference type="SMART" id="SM00220">
    <property type="entry name" value="S_TKc"/>
    <property type="match status" value="1"/>
</dbReference>
<dbReference type="RefSeq" id="XP_681255.1">
    <property type="nucleotide sequence ID" value="XM_676163.1"/>
</dbReference>
<dbReference type="PANTHER" id="PTHR24198">
    <property type="entry name" value="ANKYRIN REPEAT AND PROTEIN KINASE DOMAIN-CONTAINING PROTEIN"/>
    <property type="match status" value="1"/>
</dbReference>
<dbReference type="eggNOG" id="KOG0197">
    <property type="taxonomic scope" value="Eukaryota"/>
</dbReference>
<dbReference type="GO" id="GO:0004672">
    <property type="term" value="F:protein kinase activity"/>
    <property type="evidence" value="ECO:0007669"/>
    <property type="project" value="InterPro"/>
</dbReference>
<dbReference type="InterPro" id="IPR002110">
    <property type="entry name" value="Ankyrin_rpt"/>
</dbReference>
<dbReference type="PANTHER" id="PTHR24198:SF165">
    <property type="entry name" value="ANKYRIN REPEAT-CONTAINING PROTEIN-RELATED"/>
    <property type="match status" value="1"/>
</dbReference>
<dbReference type="GO" id="GO:0005524">
    <property type="term" value="F:ATP binding"/>
    <property type="evidence" value="ECO:0007669"/>
    <property type="project" value="InterPro"/>
</dbReference>
<name>Q5AUP4_EMENI</name>
<feature type="repeat" description="ANK" evidence="3">
    <location>
        <begin position="828"/>
        <end position="860"/>
    </location>
</feature>
<proteinExistence type="predicted"/>
<keyword evidence="5" id="KW-0418">Kinase</keyword>